<evidence type="ECO:0000256" key="1">
    <source>
        <dbReference type="ARBA" id="ARBA00004571"/>
    </source>
</evidence>
<evidence type="ECO:0000256" key="4">
    <source>
        <dbReference type="ARBA" id="ARBA00022692"/>
    </source>
</evidence>
<feature type="signal peptide" evidence="10">
    <location>
        <begin position="1"/>
        <end position="32"/>
    </location>
</feature>
<keyword evidence="5 9" id="KW-0798">TonB box</keyword>
<dbReference type="InterPro" id="IPR023997">
    <property type="entry name" value="TonB-dep_OMP_SusC/RagA_CS"/>
</dbReference>
<evidence type="ECO:0000256" key="6">
    <source>
        <dbReference type="ARBA" id="ARBA00023136"/>
    </source>
</evidence>
<name>A0ABX2DBN6_9SPHI</name>
<dbReference type="SUPFAM" id="SSF49464">
    <property type="entry name" value="Carboxypeptidase regulatory domain-like"/>
    <property type="match status" value="1"/>
</dbReference>
<feature type="domain" description="TonB-dependent receptor-like beta-barrel" evidence="11">
    <location>
        <begin position="476"/>
        <end position="1033"/>
    </location>
</feature>
<comment type="subcellular location">
    <subcellularLocation>
        <location evidence="1 8">Cell outer membrane</location>
        <topology evidence="1 8">Multi-pass membrane protein</topology>
    </subcellularLocation>
</comment>
<dbReference type="RefSeq" id="WP_173268779.1">
    <property type="nucleotide sequence ID" value="NZ_JABMKV010000001.1"/>
</dbReference>
<keyword evidence="14" id="KW-1185">Reference proteome</keyword>
<dbReference type="Pfam" id="PF07715">
    <property type="entry name" value="Plug"/>
    <property type="match status" value="1"/>
</dbReference>
<keyword evidence="6 8" id="KW-0472">Membrane</keyword>
<reference evidence="13 14" key="1">
    <citation type="submission" date="2020-05" db="EMBL/GenBank/DDBJ databases">
        <title>Description of Pedobacter foliorum sp. nov.</title>
        <authorList>
            <person name="Qi S."/>
            <person name="Carlier A."/>
            <person name="Cnockaert M."/>
            <person name="Vandamme P."/>
        </authorList>
    </citation>
    <scope>NUCLEOTIDE SEQUENCE [LARGE SCALE GENOMIC DNA]</scope>
    <source>
        <strain evidence="13 14">LMG 31300</strain>
    </source>
</reference>
<keyword evidence="2 8" id="KW-0813">Transport</keyword>
<keyword evidence="3 8" id="KW-1134">Transmembrane beta strand</keyword>
<evidence type="ECO:0000256" key="8">
    <source>
        <dbReference type="PROSITE-ProRule" id="PRU01360"/>
    </source>
</evidence>
<evidence type="ECO:0000256" key="2">
    <source>
        <dbReference type="ARBA" id="ARBA00022448"/>
    </source>
</evidence>
<keyword evidence="7 8" id="KW-0998">Cell outer membrane</keyword>
<dbReference type="InterPro" id="IPR037066">
    <property type="entry name" value="Plug_dom_sf"/>
</dbReference>
<dbReference type="InterPro" id="IPR000531">
    <property type="entry name" value="Beta-barrel_TonB"/>
</dbReference>
<evidence type="ECO:0000256" key="10">
    <source>
        <dbReference type="SAM" id="SignalP"/>
    </source>
</evidence>
<evidence type="ECO:0000256" key="9">
    <source>
        <dbReference type="RuleBase" id="RU003357"/>
    </source>
</evidence>
<evidence type="ECO:0000313" key="13">
    <source>
        <dbReference type="EMBL" id="NQX30589.1"/>
    </source>
</evidence>
<dbReference type="SUPFAM" id="SSF56935">
    <property type="entry name" value="Porins"/>
    <property type="match status" value="1"/>
</dbReference>
<evidence type="ECO:0000256" key="3">
    <source>
        <dbReference type="ARBA" id="ARBA00022452"/>
    </source>
</evidence>
<proteinExistence type="inferred from homology"/>
<keyword evidence="13" id="KW-0675">Receptor</keyword>
<dbReference type="Gene3D" id="2.40.170.20">
    <property type="entry name" value="TonB-dependent receptor, beta-barrel domain"/>
    <property type="match status" value="1"/>
</dbReference>
<evidence type="ECO:0000259" key="12">
    <source>
        <dbReference type="Pfam" id="PF07715"/>
    </source>
</evidence>
<dbReference type="InterPro" id="IPR008969">
    <property type="entry name" value="CarboxyPept-like_regulatory"/>
</dbReference>
<dbReference type="NCBIfam" id="TIGR04056">
    <property type="entry name" value="OMP_RagA_SusC"/>
    <property type="match status" value="1"/>
</dbReference>
<sequence length="1075" mass="117453">MRKILLKRILRKISITLLWCSILQINASTTYAKSSTTINYSTLNTNFRTHGTLNNTTLASFADVSGVVKDASGLPIPGVGVKVKGTQNAISTDGEGRFTLRNVAVGAVLEFTSIGMKSQEVVYNGQASIQVTLQEDSKGLNEVIVTAYGGSQKRSSVTAAISQISASEVMKSPTPNATNALIGKLPGLIAIQTSGQPGADASLLRVRGISTLNGANSSAIVVVDGIERPSFSDVDPNEIETVTILKDAASTAVYGLKGANGVIVITTKQGKIGKPRVTYTGNYAAQTYTGLAIGLPAYENAKLLNQAYINDNAVAIANGTFKPPFSDDAIQKFADHSDPIGYPDVQWFDFLTKKYYSQTQHNIQINGGTKIAKYFVSAGYSFQDGIFKKFPSPYGINTVPNYNRYNFRSNVDLTLNKDFTVGIKLGGRFATRYQPSGLLSSSAFSYDTIEGMISRILQVPAYAYPVTLPDGRITANPNVGTNIWNPYAVLTRFGTRNDDTNTIESTFNANYKLDFITKGLAFKGNFAYDSYYLNVERRNANWAAYVYNPQTGTATLSGDTRNRDEPLGAIQDGGVTTGTTTTNLQAGFTYARVFGKHNISALALGTRQLVRGVGTTTFTAPPRAAQGVVGNVDYNYDDRYFIGASATYNGSENFADGLRYGFFPAFSAGYTLSNEHFWKKNNIVSYLKFRGSYGLVGNDQGIGRFLFLTSYNPTGPTVPFGNPLAITNWPTINLPDASLGNAELTWETGTKRNIGMEARFLKDQLKLTVDLFDETRKDILLDPLSGSALFGHVYPKLNRGVVYNKGYEVELDYQGKIGNVTLGINGQVGYAKNRIVENDEPDGLPKAQIRKGTSVGQFFGYVNDGFYTSAADIAASPKQQGFNPIPGDLKFKDLDGDGIITTLDQQAIGYTSNPEYIYSFTPRFSYKAFSLSVMFQGAAHISSNVILSEQNNGQQMYEFMLNSWTPTTAATATWPALHSRGTASLNYSNNDFTLQNAAYLKIRNVEMSYNLPKSWMESLKIASARVYLNGQNLYTWTKFKMYVDPENLNVVNQAFPLQALYPSSRVYNIGLQVNF</sequence>
<dbReference type="NCBIfam" id="TIGR04057">
    <property type="entry name" value="SusC_RagA_signa"/>
    <property type="match status" value="1"/>
</dbReference>
<dbReference type="PROSITE" id="PS52016">
    <property type="entry name" value="TONB_DEPENDENT_REC_3"/>
    <property type="match status" value="1"/>
</dbReference>
<evidence type="ECO:0000256" key="7">
    <source>
        <dbReference type="ARBA" id="ARBA00023237"/>
    </source>
</evidence>
<evidence type="ECO:0000256" key="5">
    <source>
        <dbReference type="ARBA" id="ARBA00023077"/>
    </source>
</evidence>
<dbReference type="Pfam" id="PF13715">
    <property type="entry name" value="CarbopepD_reg_2"/>
    <property type="match status" value="1"/>
</dbReference>
<organism evidence="13 14">
    <name type="scientific">Pedobacter boryungensis</name>
    <dbReference type="NCBI Taxonomy" id="869962"/>
    <lineage>
        <taxon>Bacteria</taxon>
        <taxon>Pseudomonadati</taxon>
        <taxon>Bacteroidota</taxon>
        <taxon>Sphingobacteriia</taxon>
        <taxon>Sphingobacteriales</taxon>
        <taxon>Sphingobacteriaceae</taxon>
        <taxon>Pedobacter</taxon>
    </lineage>
</organism>
<protein>
    <submittedName>
        <fullName evidence="13">TonB-dependent receptor</fullName>
    </submittedName>
</protein>
<dbReference type="InterPro" id="IPR023996">
    <property type="entry name" value="TonB-dep_OMP_SusC/RagA"/>
</dbReference>
<dbReference type="InterPro" id="IPR039426">
    <property type="entry name" value="TonB-dep_rcpt-like"/>
</dbReference>
<dbReference type="EMBL" id="JABMKV010000001">
    <property type="protein sequence ID" value="NQX30589.1"/>
    <property type="molecule type" value="Genomic_DNA"/>
</dbReference>
<gene>
    <name evidence="13" type="ORF">HQN85_02565</name>
</gene>
<dbReference type="Gene3D" id="2.60.40.1120">
    <property type="entry name" value="Carboxypeptidase-like, regulatory domain"/>
    <property type="match status" value="1"/>
</dbReference>
<keyword evidence="10" id="KW-0732">Signal</keyword>
<keyword evidence="4 8" id="KW-0812">Transmembrane</keyword>
<dbReference type="InterPro" id="IPR036942">
    <property type="entry name" value="Beta-barrel_TonB_sf"/>
</dbReference>
<dbReference type="Proteomes" id="UP000762110">
    <property type="component" value="Unassembled WGS sequence"/>
</dbReference>
<comment type="similarity">
    <text evidence="8 9">Belongs to the TonB-dependent receptor family.</text>
</comment>
<accession>A0ABX2DBN6</accession>
<evidence type="ECO:0000313" key="14">
    <source>
        <dbReference type="Proteomes" id="UP000762110"/>
    </source>
</evidence>
<dbReference type="Gene3D" id="2.170.130.10">
    <property type="entry name" value="TonB-dependent receptor, plug domain"/>
    <property type="match status" value="1"/>
</dbReference>
<feature type="domain" description="TonB-dependent receptor plug" evidence="12">
    <location>
        <begin position="155"/>
        <end position="262"/>
    </location>
</feature>
<comment type="caution">
    <text evidence="13">The sequence shown here is derived from an EMBL/GenBank/DDBJ whole genome shotgun (WGS) entry which is preliminary data.</text>
</comment>
<dbReference type="Pfam" id="PF00593">
    <property type="entry name" value="TonB_dep_Rec_b-barrel"/>
    <property type="match status" value="1"/>
</dbReference>
<dbReference type="InterPro" id="IPR012910">
    <property type="entry name" value="Plug_dom"/>
</dbReference>
<feature type="chain" id="PRO_5047072534" evidence="10">
    <location>
        <begin position="33"/>
        <end position="1075"/>
    </location>
</feature>
<evidence type="ECO:0000259" key="11">
    <source>
        <dbReference type="Pfam" id="PF00593"/>
    </source>
</evidence>